<dbReference type="InterPro" id="IPR011109">
    <property type="entry name" value="DNA_bind_recombinase_dom"/>
</dbReference>
<reference evidence="8" key="1">
    <citation type="submission" date="2011-09" db="EMBL/GenBank/DDBJ databases">
        <title>The permanent draft genome of Mucilaginibacter paludis DSM 18603.</title>
        <authorList>
            <consortium name="US DOE Joint Genome Institute (JGI-PGF)"/>
            <person name="Lucas S."/>
            <person name="Han J."/>
            <person name="Lapidus A."/>
            <person name="Bruce D."/>
            <person name="Goodwin L."/>
            <person name="Pitluck S."/>
            <person name="Peters L."/>
            <person name="Kyrpides N."/>
            <person name="Mavromatis K."/>
            <person name="Ivanova N."/>
            <person name="Mikhailova N."/>
            <person name="Held B."/>
            <person name="Detter J.C."/>
            <person name="Tapia R."/>
            <person name="Han C."/>
            <person name="Land M."/>
            <person name="Hauser L."/>
            <person name="Markowitz V."/>
            <person name="Cheng J.-F."/>
            <person name="Hugenholtz P."/>
            <person name="Woyke T."/>
            <person name="Wu D."/>
            <person name="Tindall B."/>
            <person name="Brambilla E."/>
            <person name="Klenk H.-P."/>
            <person name="Eisen J.A."/>
        </authorList>
    </citation>
    <scope>NUCLEOTIDE SEQUENCE [LARGE SCALE GENOMIC DNA]</scope>
    <source>
        <strain evidence="8">DSM 18603</strain>
    </source>
</reference>
<protein>
    <submittedName>
        <fullName evidence="8">Resolvase domain-containing protein</fullName>
    </submittedName>
</protein>
<evidence type="ECO:0000256" key="2">
    <source>
        <dbReference type="ARBA" id="ARBA00023125"/>
    </source>
</evidence>
<feature type="active site" description="O-(5'-phospho-DNA)-serine intermediate" evidence="4 5">
    <location>
        <position position="11"/>
    </location>
</feature>
<accession>H1Y3I3</accession>
<evidence type="ECO:0000256" key="4">
    <source>
        <dbReference type="PIRSR" id="PIRSR606118-50"/>
    </source>
</evidence>
<proteinExistence type="predicted"/>
<dbReference type="InterPro" id="IPR006119">
    <property type="entry name" value="Resolv_N"/>
</dbReference>
<sequence length="520" mass="60298">MKTAYLYVRVSTDEQADKGYSQRDQQERLKRYCEINSIQVIDVVMEDYSAKTFKRPAWTELLTDLKKRKGKVDHVLFTKWDRFSRNAGDAYMMISKLRLLGVEPQAIEQPLDPSIPENKIMMAFYLAAPEVENDRRALNTFYGMRRARKEGRYMGVAPLGYENKITEYGRKYISIVEEEAEHIRWIFQQLVDGHYAAEQVRKQANERGFKCGSAHFWNIIRNPVYCGKIEVPKFKEEEGYLVQGQHEGIISDKLFFDVQDILTSRAKGAYGAKMVSIDKLPLRGLLICPKCGRMLTGSASKGYSAYYNYYHCQHKCKVRFKAEDANEKFEKVLAGFTIRPERAEIFENELLVEYQNANKHGAFSSSRKDLLKQITEVNVRLSVARKKYYMEETDAADYKIYKAECEAEMVGLEKKLGEMSEGVQKIDKVLHEAVENVSKLQIYWKTYDSMGKRRLFNAVFPEKIWYDGSKYRTVRVNEGIEVIYLKNKELGAFENRKSDLEDHFSAQVAGSRIELPTLGL</sequence>
<evidence type="ECO:0000313" key="8">
    <source>
        <dbReference type="EMBL" id="EHQ29751.1"/>
    </source>
</evidence>
<keyword evidence="9" id="KW-1185">Reference proteome</keyword>
<dbReference type="Gene3D" id="3.40.50.1390">
    <property type="entry name" value="Resolvase, N-terminal catalytic domain"/>
    <property type="match status" value="1"/>
</dbReference>
<dbReference type="CDD" id="cd00338">
    <property type="entry name" value="Ser_Recombinase"/>
    <property type="match status" value="1"/>
</dbReference>
<dbReference type="GO" id="GO:0000150">
    <property type="term" value="F:DNA strand exchange activity"/>
    <property type="evidence" value="ECO:0007669"/>
    <property type="project" value="InterPro"/>
</dbReference>
<evidence type="ECO:0000256" key="1">
    <source>
        <dbReference type="ARBA" id="ARBA00022908"/>
    </source>
</evidence>
<dbReference type="PANTHER" id="PTHR30461">
    <property type="entry name" value="DNA-INVERTASE FROM LAMBDOID PROPHAGE"/>
    <property type="match status" value="1"/>
</dbReference>
<feature type="domain" description="Resolvase/invertase-type recombinase catalytic" evidence="6">
    <location>
        <begin position="3"/>
        <end position="151"/>
    </location>
</feature>
<dbReference type="InterPro" id="IPR006118">
    <property type="entry name" value="Recombinase_CS"/>
</dbReference>
<keyword evidence="3" id="KW-0233">DNA recombination</keyword>
<dbReference type="OrthoDB" id="9815006at2"/>
<dbReference type="Proteomes" id="UP000002774">
    <property type="component" value="Chromosome"/>
</dbReference>
<dbReference type="RefSeq" id="WP_008511107.1">
    <property type="nucleotide sequence ID" value="NZ_CM001403.1"/>
</dbReference>
<dbReference type="HOGENOM" id="CLU_010686_17_0_10"/>
<dbReference type="GO" id="GO:0015074">
    <property type="term" value="P:DNA integration"/>
    <property type="evidence" value="ECO:0007669"/>
    <property type="project" value="UniProtKB-KW"/>
</dbReference>
<dbReference type="PROSITE" id="PS51737">
    <property type="entry name" value="RECOMBINASE_DNA_BIND"/>
    <property type="match status" value="1"/>
</dbReference>
<dbReference type="SUPFAM" id="SSF53041">
    <property type="entry name" value="Resolvase-like"/>
    <property type="match status" value="1"/>
</dbReference>
<dbReference type="PANTHER" id="PTHR30461:SF23">
    <property type="entry name" value="DNA RECOMBINASE-RELATED"/>
    <property type="match status" value="1"/>
</dbReference>
<dbReference type="Gene3D" id="3.90.1750.20">
    <property type="entry name" value="Putative Large Serine Recombinase, Chain B, Domain 2"/>
    <property type="match status" value="1"/>
</dbReference>
<dbReference type="Pfam" id="PF13408">
    <property type="entry name" value="Zn_ribbon_recom"/>
    <property type="match status" value="1"/>
</dbReference>
<evidence type="ECO:0000313" key="9">
    <source>
        <dbReference type="Proteomes" id="UP000002774"/>
    </source>
</evidence>
<dbReference type="Pfam" id="PF07508">
    <property type="entry name" value="Recombinase"/>
    <property type="match status" value="1"/>
</dbReference>
<evidence type="ECO:0000259" key="6">
    <source>
        <dbReference type="PROSITE" id="PS51736"/>
    </source>
</evidence>
<organism evidence="8 9">
    <name type="scientific">Mucilaginibacter paludis DSM 18603</name>
    <dbReference type="NCBI Taxonomy" id="714943"/>
    <lineage>
        <taxon>Bacteria</taxon>
        <taxon>Pseudomonadati</taxon>
        <taxon>Bacteroidota</taxon>
        <taxon>Sphingobacteriia</taxon>
        <taxon>Sphingobacteriales</taxon>
        <taxon>Sphingobacteriaceae</taxon>
        <taxon>Mucilaginibacter</taxon>
    </lineage>
</organism>
<dbReference type="PROSITE" id="PS51736">
    <property type="entry name" value="RECOMBINASES_3"/>
    <property type="match status" value="1"/>
</dbReference>
<gene>
    <name evidence="8" type="ORF">Mucpa_5682</name>
</gene>
<dbReference type="Pfam" id="PF00239">
    <property type="entry name" value="Resolvase"/>
    <property type="match status" value="1"/>
</dbReference>
<dbReference type="InterPro" id="IPR050639">
    <property type="entry name" value="SSR_resolvase"/>
</dbReference>
<name>H1Y3I3_9SPHI</name>
<keyword evidence="1" id="KW-0229">DNA integration</keyword>
<dbReference type="SMART" id="SM00857">
    <property type="entry name" value="Resolvase"/>
    <property type="match status" value="1"/>
</dbReference>
<dbReference type="AlphaFoldDB" id="H1Y3I3"/>
<dbReference type="GO" id="GO:0003677">
    <property type="term" value="F:DNA binding"/>
    <property type="evidence" value="ECO:0007669"/>
    <property type="project" value="UniProtKB-KW"/>
</dbReference>
<feature type="domain" description="Recombinase" evidence="7">
    <location>
        <begin position="158"/>
        <end position="268"/>
    </location>
</feature>
<evidence type="ECO:0000256" key="5">
    <source>
        <dbReference type="PROSITE-ProRule" id="PRU10137"/>
    </source>
</evidence>
<dbReference type="EMBL" id="CM001403">
    <property type="protein sequence ID" value="EHQ29751.1"/>
    <property type="molecule type" value="Genomic_DNA"/>
</dbReference>
<dbReference type="eggNOG" id="COG1961">
    <property type="taxonomic scope" value="Bacteria"/>
</dbReference>
<dbReference type="InterPro" id="IPR038109">
    <property type="entry name" value="DNA_bind_recomb_sf"/>
</dbReference>
<keyword evidence="2" id="KW-0238">DNA-binding</keyword>
<evidence type="ECO:0000256" key="3">
    <source>
        <dbReference type="ARBA" id="ARBA00023172"/>
    </source>
</evidence>
<dbReference type="PROSITE" id="PS00397">
    <property type="entry name" value="RECOMBINASES_1"/>
    <property type="match status" value="1"/>
</dbReference>
<dbReference type="InterPro" id="IPR036162">
    <property type="entry name" value="Resolvase-like_N_sf"/>
</dbReference>
<evidence type="ECO:0000259" key="7">
    <source>
        <dbReference type="PROSITE" id="PS51737"/>
    </source>
</evidence>
<dbReference type="STRING" id="714943.Mucpa_5682"/>
<dbReference type="InterPro" id="IPR025827">
    <property type="entry name" value="Zn_ribbon_recom_dom"/>
</dbReference>